<dbReference type="GO" id="GO:0004252">
    <property type="term" value="F:serine-type endopeptidase activity"/>
    <property type="evidence" value="ECO:0007669"/>
    <property type="project" value="InterPro"/>
</dbReference>
<dbReference type="NCBIfam" id="TIGR02228">
    <property type="entry name" value="sigpep_I_arch"/>
    <property type="match status" value="1"/>
</dbReference>
<evidence type="ECO:0000256" key="11">
    <source>
        <dbReference type="SAM" id="SignalP"/>
    </source>
</evidence>
<dbReference type="PANTHER" id="PTHR10806:SF6">
    <property type="entry name" value="SIGNAL PEPTIDASE COMPLEX CATALYTIC SUBUNIT SEC11"/>
    <property type="match status" value="1"/>
</dbReference>
<dbReference type="InterPro" id="IPR001733">
    <property type="entry name" value="Peptidase_S26B"/>
</dbReference>
<accession>K2MJI8</accession>
<evidence type="ECO:0000313" key="13">
    <source>
        <dbReference type="EMBL" id="EKF27335.1"/>
    </source>
</evidence>
<dbReference type="AlphaFoldDB" id="K2MJI8"/>
<dbReference type="EC" id="3.4.21.89" evidence="4"/>
<sequence>MTCCLLSVCASFSACLPLAVGQCMYACMHLWPFGGLAKKDLNTHTHTHTQREREREFQEKGKIMTFSDILHDATALHRLQDRRLMKLQISQMGRIAQIVHKIKGGIRMVTDLGGFFPILLTLSAFFIGWRAIGIMANCDNPLVVVLSGSMEPAYHRGDLLLLHRISKVNIGDVIVFSLPGRTVPIVHRVHGIHEDGGTLLFLTKGDNNDLDDRTLYPEGYHWVRDEDATGKVFAIIPNAGFLTIFSEDRPWIKFIALSAAILWGCIAGG</sequence>
<evidence type="ECO:0000256" key="5">
    <source>
        <dbReference type="ARBA" id="ARBA00019685"/>
    </source>
</evidence>
<feature type="domain" description="Peptidase S26" evidence="12">
    <location>
        <begin position="142"/>
        <end position="192"/>
    </location>
</feature>
<dbReference type="GO" id="GO:0009003">
    <property type="term" value="F:signal peptidase activity"/>
    <property type="evidence" value="ECO:0007669"/>
    <property type="project" value="UniProtKB-EC"/>
</dbReference>
<protein>
    <recommendedName>
        <fullName evidence="5">Signal peptidase complex catalytic subunit SEC11</fullName>
        <ecNumber evidence="4">3.4.21.89</ecNumber>
    </recommendedName>
    <alternativeName>
        <fullName evidence="6">Signal peptidase complex catalytic subunit sec11</fullName>
    </alternativeName>
</protein>
<feature type="chain" id="PRO_5003861257" description="Signal peptidase complex catalytic subunit SEC11" evidence="11">
    <location>
        <begin position="22"/>
        <end position="269"/>
    </location>
</feature>
<dbReference type="GO" id="GO:0005787">
    <property type="term" value="C:signal peptidase complex"/>
    <property type="evidence" value="ECO:0007669"/>
    <property type="project" value="TreeGrafter"/>
</dbReference>
<gene>
    <name evidence="13" type="ORF">MOQ_008944</name>
</gene>
<comment type="function">
    <text evidence="10">Catalytic component of the signal peptidase complex (SPC) which catalyzes the cleavage of N-terminal signal sequences from nascent proteins as they are translocated into the lumen of the endoplasmic reticulum. Specifically cleaves N-terminal signal peptides that contain a hydrophobic alpha-helix (h-region) shorter than 18-20 amino acids.</text>
</comment>
<evidence type="ECO:0000256" key="3">
    <source>
        <dbReference type="ARBA" id="ARBA00011035"/>
    </source>
</evidence>
<dbReference type="Gene3D" id="2.10.109.10">
    <property type="entry name" value="Umud Fragment, subunit A"/>
    <property type="match status" value="1"/>
</dbReference>
<keyword evidence="11" id="KW-0732">Signal</keyword>
<dbReference type="CDD" id="cd06530">
    <property type="entry name" value="S26_SPase_I"/>
    <property type="match status" value="1"/>
</dbReference>
<dbReference type="PRINTS" id="PR00728">
    <property type="entry name" value="SIGNALPTASE"/>
</dbReference>
<comment type="subcellular location">
    <subcellularLocation>
        <location evidence="2">Endoplasmic reticulum membrane</location>
        <topology evidence="2">Single-pass type II membrane protein</topology>
    </subcellularLocation>
</comment>
<evidence type="ECO:0000259" key="12">
    <source>
        <dbReference type="Pfam" id="PF10502"/>
    </source>
</evidence>
<dbReference type="OrthoDB" id="10257561at2759"/>
<dbReference type="GO" id="GO:0006465">
    <property type="term" value="P:signal peptide processing"/>
    <property type="evidence" value="ECO:0007669"/>
    <property type="project" value="InterPro"/>
</dbReference>
<proteinExistence type="inferred from homology"/>
<keyword evidence="8" id="KW-1133">Transmembrane helix</keyword>
<dbReference type="Proteomes" id="UP000007350">
    <property type="component" value="Unassembled WGS sequence"/>
</dbReference>
<evidence type="ECO:0000256" key="8">
    <source>
        <dbReference type="ARBA" id="ARBA00022989"/>
    </source>
</evidence>
<keyword evidence="14" id="KW-1185">Reference proteome</keyword>
<reference evidence="13 14" key="1">
    <citation type="journal article" date="2012" name="BMC Genomics">
        <title>Comparative genomic analysis of human infective Trypanosoma cruzi lineages with the bat-restricted subspecies T. cruzi marinkellei.</title>
        <authorList>
            <person name="Franzen O."/>
            <person name="Talavera-Lopez C."/>
            <person name="Ochaya S."/>
            <person name="Butler C.E."/>
            <person name="Messenger L.A."/>
            <person name="Lewis M.D."/>
            <person name="Llewellyn M.S."/>
            <person name="Marinkelle C.J."/>
            <person name="Tyler K.M."/>
            <person name="Miles M.A."/>
            <person name="Andersson B."/>
        </authorList>
    </citation>
    <scope>NUCLEOTIDE SEQUENCE [LARGE SCALE GENOMIC DNA]</scope>
    <source>
        <strain evidence="13 14">B7</strain>
    </source>
</reference>
<dbReference type="PANTHER" id="PTHR10806">
    <property type="entry name" value="SIGNAL PEPTIDASE COMPLEX CATALYTIC SUBUNIT SEC11"/>
    <property type="match status" value="1"/>
</dbReference>
<dbReference type="EMBL" id="AHKC01018417">
    <property type="protein sequence ID" value="EKF27335.1"/>
    <property type="molecule type" value="Genomic_DNA"/>
</dbReference>
<dbReference type="InterPro" id="IPR019533">
    <property type="entry name" value="Peptidase_S26"/>
</dbReference>
<evidence type="ECO:0000256" key="9">
    <source>
        <dbReference type="ARBA" id="ARBA00023136"/>
    </source>
</evidence>
<feature type="signal peptide" evidence="11">
    <location>
        <begin position="1"/>
        <end position="21"/>
    </location>
</feature>
<evidence type="ECO:0000256" key="1">
    <source>
        <dbReference type="ARBA" id="ARBA00000677"/>
    </source>
</evidence>
<dbReference type="SUPFAM" id="SSF51306">
    <property type="entry name" value="LexA/Signal peptidase"/>
    <property type="match status" value="1"/>
</dbReference>
<keyword evidence="9" id="KW-0472">Membrane</keyword>
<organism evidence="13 14">
    <name type="scientific">Trypanosoma cruzi marinkellei</name>
    <dbReference type="NCBI Taxonomy" id="85056"/>
    <lineage>
        <taxon>Eukaryota</taxon>
        <taxon>Discoba</taxon>
        <taxon>Euglenozoa</taxon>
        <taxon>Kinetoplastea</taxon>
        <taxon>Metakinetoplastina</taxon>
        <taxon>Trypanosomatida</taxon>
        <taxon>Trypanosomatidae</taxon>
        <taxon>Trypanosoma</taxon>
        <taxon>Schizotrypanum</taxon>
    </lineage>
</organism>
<comment type="catalytic activity">
    <reaction evidence="1">
        <text>Cleavage of hydrophobic, N-terminal signal or leader sequences from secreted and periplasmic proteins.</text>
        <dbReference type="EC" id="3.4.21.89"/>
    </reaction>
</comment>
<keyword evidence="7" id="KW-0812">Transmembrane</keyword>
<name>K2MJI8_TRYCR</name>
<dbReference type="InterPro" id="IPR036286">
    <property type="entry name" value="LexA/Signal_pep-like_sf"/>
</dbReference>
<evidence type="ECO:0000313" key="14">
    <source>
        <dbReference type="Proteomes" id="UP000007350"/>
    </source>
</evidence>
<evidence type="ECO:0000256" key="7">
    <source>
        <dbReference type="ARBA" id="ARBA00022692"/>
    </source>
</evidence>
<dbReference type="Pfam" id="PF10502">
    <property type="entry name" value="Peptidase_S26"/>
    <property type="match status" value="1"/>
</dbReference>
<evidence type="ECO:0000256" key="2">
    <source>
        <dbReference type="ARBA" id="ARBA00004648"/>
    </source>
</evidence>
<comment type="caution">
    <text evidence="13">The sequence shown here is derived from an EMBL/GenBank/DDBJ whole genome shotgun (WGS) entry which is preliminary data.</text>
</comment>
<dbReference type="MEROPS" id="S26.010"/>
<evidence type="ECO:0000256" key="6">
    <source>
        <dbReference type="ARBA" id="ARBA00021755"/>
    </source>
</evidence>
<comment type="similarity">
    <text evidence="3">Belongs to the peptidase S26B family.</text>
</comment>
<evidence type="ECO:0000256" key="10">
    <source>
        <dbReference type="ARBA" id="ARBA00045533"/>
    </source>
</evidence>
<evidence type="ECO:0000256" key="4">
    <source>
        <dbReference type="ARBA" id="ARBA00013208"/>
    </source>
</evidence>